<dbReference type="PRINTS" id="PR00502">
    <property type="entry name" value="NUDIXFAMILY"/>
</dbReference>
<accession>A0ABQ3X3E5</accession>
<gene>
    <name evidence="6" type="ORF">Aco03nite_014390</name>
</gene>
<protein>
    <submittedName>
        <fullName evidence="6">NUDIX hydrolase</fullName>
    </submittedName>
</protein>
<sequence>MTQSERPRHSVSVAAVVTDEQSRVLVVQRRDTGKWEIPGGILELNESVHAGVRREVEEETGVTIEPERLTGVYKNLRLGVVALVFRARVTSGTPGPTEESAAIDWWTSDEVTEQMSETFAVRVLDALDTVDVAIRLHNGVSLLTEEIAPEVLGD</sequence>
<evidence type="ECO:0000256" key="2">
    <source>
        <dbReference type="ARBA" id="ARBA00005582"/>
    </source>
</evidence>
<evidence type="ECO:0000256" key="4">
    <source>
        <dbReference type="RuleBase" id="RU003476"/>
    </source>
</evidence>
<dbReference type="Proteomes" id="UP000612282">
    <property type="component" value="Unassembled WGS sequence"/>
</dbReference>
<dbReference type="RefSeq" id="WP_203793965.1">
    <property type="nucleotide sequence ID" value="NZ_BAAAQE010000076.1"/>
</dbReference>
<evidence type="ECO:0000259" key="5">
    <source>
        <dbReference type="PROSITE" id="PS51462"/>
    </source>
</evidence>
<dbReference type="Gene3D" id="3.90.79.10">
    <property type="entry name" value="Nucleoside Triphosphate Pyrophosphohydrolase"/>
    <property type="match status" value="1"/>
</dbReference>
<dbReference type="PANTHER" id="PTHR43046:SF2">
    <property type="entry name" value="8-OXO-DGTP DIPHOSPHATASE-RELATED"/>
    <property type="match status" value="1"/>
</dbReference>
<evidence type="ECO:0000256" key="1">
    <source>
        <dbReference type="ARBA" id="ARBA00001946"/>
    </source>
</evidence>
<organism evidence="6 7">
    <name type="scientific">Actinoplanes couchii</name>
    <dbReference type="NCBI Taxonomy" id="403638"/>
    <lineage>
        <taxon>Bacteria</taxon>
        <taxon>Bacillati</taxon>
        <taxon>Actinomycetota</taxon>
        <taxon>Actinomycetes</taxon>
        <taxon>Micromonosporales</taxon>
        <taxon>Micromonosporaceae</taxon>
        <taxon>Actinoplanes</taxon>
    </lineage>
</organism>
<evidence type="ECO:0000313" key="6">
    <source>
        <dbReference type="EMBL" id="GID53035.1"/>
    </source>
</evidence>
<dbReference type="SUPFAM" id="SSF55811">
    <property type="entry name" value="Nudix"/>
    <property type="match status" value="1"/>
</dbReference>
<dbReference type="EMBL" id="BOMG01000026">
    <property type="protein sequence ID" value="GID53035.1"/>
    <property type="molecule type" value="Genomic_DNA"/>
</dbReference>
<evidence type="ECO:0000313" key="7">
    <source>
        <dbReference type="Proteomes" id="UP000612282"/>
    </source>
</evidence>
<comment type="similarity">
    <text evidence="2 4">Belongs to the Nudix hydrolase family.</text>
</comment>
<dbReference type="InterPro" id="IPR015797">
    <property type="entry name" value="NUDIX_hydrolase-like_dom_sf"/>
</dbReference>
<reference evidence="6 7" key="1">
    <citation type="submission" date="2021-01" db="EMBL/GenBank/DDBJ databases">
        <title>Whole genome shotgun sequence of Actinoplanes couchii NBRC 106145.</title>
        <authorList>
            <person name="Komaki H."/>
            <person name="Tamura T."/>
        </authorList>
    </citation>
    <scope>NUCLEOTIDE SEQUENCE [LARGE SCALE GENOMIC DNA]</scope>
    <source>
        <strain evidence="6 7">NBRC 106145</strain>
    </source>
</reference>
<keyword evidence="3 4" id="KW-0378">Hydrolase</keyword>
<dbReference type="PANTHER" id="PTHR43046">
    <property type="entry name" value="GDP-MANNOSE MANNOSYL HYDROLASE"/>
    <property type="match status" value="1"/>
</dbReference>
<dbReference type="GO" id="GO:0016787">
    <property type="term" value="F:hydrolase activity"/>
    <property type="evidence" value="ECO:0007669"/>
    <property type="project" value="UniProtKB-KW"/>
</dbReference>
<proteinExistence type="inferred from homology"/>
<comment type="caution">
    <text evidence="6">The sequence shown here is derived from an EMBL/GenBank/DDBJ whole genome shotgun (WGS) entry which is preliminary data.</text>
</comment>
<feature type="domain" description="Nudix hydrolase" evidence="5">
    <location>
        <begin position="7"/>
        <end position="128"/>
    </location>
</feature>
<dbReference type="InterPro" id="IPR000086">
    <property type="entry name" value="NUDIX_hydrolase_dom"/>
</dbReference>
<dbReference type="PROSITE" id="PS51462">
    <property type="entry name" value="NUDIX"/>
    <property type="match status" value="1"/>
</dbReference>
<evidence type="ECO:0000256" key="3">
    <source>
        <dbReference type="ARBA" id="ARBA00022801"/>
    </source>
</evidence>
<dbReference type="CDD" id="cd02883">
    <property type="entry name" value="NUDIX_Hydrolase"/>
    <property type="match status" value="1"/>
</dbReference>
<dbReference type="PROSITE" id="PS00893">
    <property type="entry name" value="NUDIX_BOX"/>
    <property type="match status" value="1"/>
</dbReference>
<name>A0ABQ3X3E5_9ACTN</name>
<keyword evidence="7" id="KW-1185">Reference proteome</keyword>
<dbReference type="Pfam" id="PF00293">
    <property type="entry name" value="NUDIX"/>
    <property type="match status" value="1"/>
</dbReference>
<dbReference type="InterPro" id="IPR020084">
    <property type="entry name" value="NUDIX_hydrolase_CS"/>
</dbReference>
<comment type="cofactor">
    <cofactor evidence="1">
        <name>Mg(2+)</name>
        <dbReference type="ChEBI" id="CHEBI:18420"/>
    </cofactor>
</comment>
<dbReference type="InterPro" id="IPR020476">
    <property type="entry name" value="Nudix_hydrolase"/>
</dbReference>